<gene>
    <name evidence="8" type="ORF">FNB15_19765</name>
</gene>
<name>A0A516H6H6_9PROT</name>
<feature type="domain" description="Cytochrome b561 bacterial/Ni-hydrogenase" evidence="7">
    <location>
        <begin position="21"/>
        <end position="194"/>
    </location>
</feature>
<keyword evidence="9" id="KW-1185">Reference proteome</keyword>
<dbReference type="GO" id="GO:0005886">
    <property type="term" value="C:plasma membrane"/>
    <property type="evidence" value="ECO:0007669"/>
    <property type="project" value="UniProtKB-SubCell"/>
</dbReference>
<dbReference type="Pfam" id="PF01292">
    <property type="entry name" value="Ni_hydr_CYTB"/>
    <property type="match status" value="1"/>
</dbReference>
<evidence type="ECO:0000256" key="5">
    <source>
        <dbReference type="ARBA" id="ARBA00023136"/>
    </source>
</evidence>
<sequence>MTIETPGIASGSAPVQARITVWDLPTRLFHWALVLLVIAMVWTGWTGKLELHMTLGQAVLSLVLFRLVWGFTGNRYARFTEFVTGPISCLRYLGSLFSSSSGQHVGHNPAGGYAVLAMLVLLAVQAGSGLFTSDDIFTDGPLFSKVSSATGSLLSTVHRRTIWILLGVIGLHLLANVFYLVVKKNDLISPMVTGRKLAPAAADAGRGGHPLLALVILAVCAAIVFGGIALVK</sequence>
<dbReference type="Proteomes" id="UP000317496">
    <property type="component" value="Chromosome"/>
</dbReference>
<dbReference type="OrthoDB" id="196472at2"/>
<dbReference type="InterPro" id="IPR011577">
    <property type="entry name" value="Cyt_b561_bac/Ni-Hgenase"/>
</dbReference>
<dbReference type="GO" id="GO:0020037">
    <property type="term" value="F:heme binding"/>
    <property type="evidence" value="ECO:0007669"/>
    <property type="project" value="TreeGrafter"/>
</dbReference>
<feature type="transmembrane region" description="Helical" evidence="6">
    <location>
        <begin position="51"/>
        <end position="69"/>
    </location>
</feature>
<keyword evidence="3 6" id="KW-0812">Transmembrane</keyword>
<dbReference type="KEGG" id="fer:FNB15_19765"/>
<reference evidence="8 9" key="1">
    <citation type="submission" date="2019-07" db="EMBL/GenBank/DDBJ databases">
        <title>Genome sequencing for Ferrovibrio sp. K5.</title>
        <authorList>
            <person name="Park S.-J."/>
        </authorList>
    </citation>
    <scope>NUCLEOTIDE SEQUENCE [LARGE SCALE GENOMIC DNA]</scope>
    <source>
        <strain evidence="8 9">K5</strain>
    </source>
</reference>
<organism evidence="8 9">
    <name type="scientific">Ferrovibrio terrae</name>
    <dbReference type="NCBI Taxonomy" id="2594003"/>
    <lineage>
        <taxon>Bacteria</taxon>
        <taxon>Pseudomonadati</taxon>
        <taxon>Pseudomonadota</taxon>
        <taxon>Alphaproteobacteria</taxon>
        <taxon>Rhodospirillales</taxon>
        <taxon>Rhodospirillaceae</taxon>
        <taxon>Ferrovibrio</taxon>
    </lineage>
</organism>
<dbReference type="SUPFAM" id="SSF81342">
    <property type="entry name" value="Transmembrane di-heme cytochromes"/>
    <property type="match status" value="1"/>
</dbReference>
<evidence type="ECO:0000256" key="3">
    <source>
        <dbReference type="ARBA" id="ARBA00022692"/>
    </source>
</evidence>
<dbReference type="PANTHER" id="PTHR30485">
    <property type="entry name" value="NI/FE-HYDROGENASE 1 B-TYPE CYTOCHROME SUBUNIT"/>
    <property type="match status" value="1"/>
</dbReference>
<evidence type="ECO:0000256" key="2">
    <source>
        <dbReference type="ARBA" id="ARBA00022475"/>
    </source>
</evidence>
<keyword evidence="4 6" id="KW-1133">Transmembrane helix</keyword>
<evidence type="ECO:0000313" key="8">
    <source>
        <dbReference type="EMBL" id="QDO99376.1"/>
    </source>
</evidence>
<keyword evidence="5 6" id="KW-0472">Membrane</keyword>
<evidence type="ECO:0000256" key="4">
    <source>
        <dbReference type="ARBA" id="ARBA00022989"/>
    </source>
</evidence>
<feature type="transmembrane region" description="Helical" evidence="6">
    <location>
        <begin position="28"/>
        <end position="45"/>
    </location>
</feature>
<dbReference type="GO" id="GO:0009055">
    <property type="term" value="F:electron transfer activity"/>
    <property type="evidence" value="ECO:0007669"/>
    <property type="project" value="InterPro"/>
</dbReference>
<dbReference type="RefSeq" id="WP_144258372.1">
    <property type="nucleotide sequence ID" value="NZ_CP041636.1"/>
</dbReference>
<accession>A0A516H6H6</accession>
<dbReference type="InterPro" id="IPR016174">
    <property type="entry name" value="Di-haem_cyt_TM"/>
</dbReference>
<keyword evidence="2" id="KW-1003">Cell membrane</keyword>
<evidence type="ECO:0000259" key="7">
    <source>
        <dbReference type="Pfam" id="PF01292"/>
    </source>
</evidence>
<proteinExistence type="predicted"/>
<dbReference type="EMBL" id="CP041636">
    <property type="protein sequence ID" value="QDO99376.1"/>
    <property type="molecule type" value="Genomic_DNA"/>
</dbReference>
<feature type="transmembrane region" description="Helical" evidence="6">
    <location>
        <begin position="162"/>
        <end position="182"/>
    </location>
</feature>
<evidence type="ECO:0000313" key="9">
    <source>
        <dbReference type="Proteomes" id="UP000317496"/>
    </source>
</evidence>
<evidence type="ECO:0000256" key="6">
    <source>
        <dbReference type="SAM" id="Phobius"/>
    </source>
</evidence>
<comment type="subcellular location">
    <subcellularLocation>
        <location evidence="1">Cell membrane</location>
        <topology evidence="1">Multi-pass membrane protein</topology>
    </subcellularLocation>
</comment>
<dbReference type="Gene3D" id="1.20.950.20">
    <property type="entry name" value="Transmembrane di-heme cytochromes, Chain C"/>
    <property type="match status" value="1"/>
</dbReference>
<protein>
    <submittedName>
        <fullName evidence="8">Cytochrome B6</fullName>
    </submittedName>
</protein>
<dbReference type="AlphaFoldDB" id="A0A516H6H6"/>
<dbReference type="GO" id="GO:0022904">
    <property type="term" value="P:respiratory electron transport chain"/>
    <property type="evidence" value="ECO:0007669"/>
    <property type="project" value="InterPro"/>
</dbReference>
<evidence type="ECO:0000256" key="1">
    <source>
        <dbReference type="ARBA" id="ARBA00004651"/>
    </source>
</evidence>
<dbReference type="PANTHER" id="PTHR30485:SF2">
    <property type="entry name" value="BLL0597 PROTEIN"/>
    <property type="match status" value="1"/>
</dbReference>
<feature type="transmembrane region" description="Helical" evidence="6">
    <location>
        <begin position="211"/>
        <end position="231"/>
    </location>
</feature>
<dbReference type="InterPro" id="IPR051542">
    <property type="entry name" value="Hydrogenase_cytochrome"/>
</dbReference>